<proteinExistence type="predicted"/>
<dbReference type="OrthoDB" id="696797at2759"/>
<dbReference type="EMBL" id="JACGCM010002063">
    <property type="protein sequence ID" value="KAF6145445.1"/>
    <property type="molecule type" value="Genomic_DNA"/>
</dbReference>
<reference evidence="3 4" key="1">
    <citation type="journal article" date="2020" name="IScience">
        <title>Genome Sequencing of the Endangered Kingdonia uniflora (Circaeasteraceae, Ranunculales) Reveals Potential Mechanisms of Evolutionary Specialization.</title>
        <authorList>
            <person name="Sun Y."/>
            <person name="Deng T."/>
            <person name="Zhang A."/>
            <person name="Moore M.J."/>
            <person name="Landis J.B."/>
            <person name="Lin N."/>
            <person name="Zhang H."/>
            <person name="Zhang X."/>
            <person name="Huang J."/>
            <person name="Zhang X."/>
            <person name="Sun H."/>
            <person name="Wang H."/>
        </authorList>
    </citation>
    <scope>NUCLEOTIDE SEQUENCE [LARGE SCALE GENOMIC DNA]</scope>
    <source>
        <strain evidence="3">TB1705</strain>
        <tissue evidence="3">Leaf</tissue>
    </source>
</reference>
<keyword evidence="4" id="KW-1185">Reference proteome</keyword>
<evidence type="ECO:0000256" key="2">
    <source>
        <dbReference type="SAM" id="SignalP"/>
    </source>
</evidence>
<feature type="compositionally biased region" description="Low complexity" evidence="1">
    <location>
        <begin position="49"/>
        <end position="87"/>
    </location>
</feature>
<evidence type="ECO:0008006" key="5">
    <source>
        <dbReference type="Google" id="ProtNLM"/>
    </source>
</evidence>
<feature type="compositionally biased region" description="Low complexity" evidence="1">
    <location>
        <begin position="118"/>
        <end position="127"/>
    </location>
</feature>
<keyword evidence="2" id="KW-0732">Signal</keyword>
<name>A0A7J7LS08_9MAGN</name>
<feature type="region of interest" description="Disordered" evidence="1">
    <location>
        <begin position="42"/>
        <end position="165"/>
    </location>
</feature>
<feature type="compositionally biased region" description="Low complexity" evidence="1">
    <location>
        <begin position="96"/>
        <end position="109"/>
    </location>
</feature>
<comment type="caution">
    <text evidence="3">The sequence shown here is derived from an EMBL/GenBank/DDBJ whole genome shotgun (WGS) entry which is preliminary data.</text>
</comment>
<dbReference type="Proteomes" id="UP000541444">
    <property type="component" value="Unassembled WGS sequence"/>
</dbReference>
<dbReference type="AlphaFoldDB" id="A0A7J7LS08"/>
<gene>
    <name evidence="3" type="ORF">GIB67_032568</name>
</gene>
<evidence type="ECO:0000256" key="1">
    <source>
        <dbReference type="SAM" id="MobiDB-lite"/>
    </source>
</evidence>
<organism evidence="3 4">
    <name type="scientific">Kingdonia uniflora</name>
    <dbReference type="NCBI Taxonomy" id="39325"/>
    <lineage>
        <taxon>Eukaryota</taxon>
        <taxon>Viridiplantae</taxon>
        <taxon>Streptophyta</taxon>
        <taxon>Embryophyta</taxon>
        <taxon>Tracheophyta</taxon>
        <taxon>Spermatophyta</taxon>
        <taxon>Magnoliopsida</taxon>
        <taxon>Ranunculales</taxon>
        <taxon>Circaeasteraceae</taxon>
        <taxon>Kingdonia</taxon>
    </lineage>
</organism>
<feature type="compositionally biased region" description="Pro residues" evidence="1">
    <location>
        <begin position="154"/>
        <end position="165"/>
    </location>
</feature>
<evidence type="ECO:0000313" key="4">
    <source>
        <dbReference type="Proteomes" id="UP000541444"/>
    </source>
</evidence>
<feature type="compositionally biased region" description="Low complexity" evidence="1">
    <location>
        <begin position="140"/>
        <end position="153"/>
    </location>
</feature>
<dbReference type="PANTHER" id="PTHR33210:SF18">
    <property type="entry name" value="PROTODERMAL FACTOR 1"/>
    <property type="match status" value="1"/>
</dbReference>
<evidence type="ECO:0000313" key="3">
    <source>
        <dbReference type="EMBL" id="KAF6145445.1"/>
    </source>
</evidence>
<dbReference type="PANTHER" id="PTHR33210">
    <property type="entry name" value="PROTODERMAL FACTOR 1"/>
    <property type="match status" value="1"/>
</dbReference>
<protein>
    <recommendedName>
        <fullName evidence="5">Protodermal factor 1</fullName>
    </recommendedName>
</protein>
<sequence length="293" mass="30198">MEKKMSKMSLFVCFSVSLLVSHTNLVTLVMCSSRNFGDQKTYYPSPADPHTGTPPSGSSHGSSPTPSHGSSGGSPPSSSGGNCGTPPTHHHRSHHGSPPSYTTPSTPIVLSPPPPSTPSVDPGSGYSYPPPTSSGGSGGSSPPSTPVIVTPVTPSTPVPTINPPPLIPVDPNTPVTGGTCNYWKSHIPAIWGLIGGWWTSIGGILGVPSTSTSSFGPHMNLVEALSNTRTDGVGALYREGTTSLLNSMVSRKFTYSTQQVKDGFVAGLASNKAAAHHARIFKVANEGLAKPRP</sequence>
<dbReference type="InterPro" id="IPR039923">
    <property type="entry name" value="Protodermal_1"/>
</dbReference>
<accession>A0A7J7LS08</accession>
<feature type="signal peptide" evidence="2">
    <location>
        <begin position="1"/>
        <end position="25"/>
    </location>
</feature>
<feature type="chain" id="PRO_5029479931" description="Protodermal factor 1" evidence="2">
    <location>
        <begin position="26"/>
        <end position="293"/>
    </location>
</feature>